<dbReference type="Pfam" id="PF02720">
    <property type="entry name" value="DUF222"/>
    <property type="match status" value="1"/>
</dbReference>
<dbReference type="SMART" id="SM00507">
    <property type="entry name" value="HNHc"/>
    <property type="match status" value="1"/>
</dbReference>
<feature type="domain" description="HNH nuclease" evidence="2">
    <location>
        <begin position="422"/>
        <end position="474"/>
    </location>
</feature>
<feature type="compositionally biased region" description="Low complexity" evidence="1">
    <location>
        <begin position="158"/>
        <end position="195"/>
    </location>
</feature>
<organism evidence="3 4">
    <name type="scientific">Microbacterium hydrocarbonoxydans</name>
    <dbReference type="NCBI Taxonomy" id="273678"/>
    <lineage>
        <taxon>Bacteria</taxon>
        <taxon>Bacillati</taxon>
        <taxon>Actinomycetota</taxon>
        <taxon>Actinomycetes</taxon>
        <taxon>Micrococcales</taxon>
        <taxon>Microbacteriaceae</taxon>
        <taxon>Microbacterium</taxon>
    </lineage>
</organism>
<sequence>MNSIAGTLAQVASDLRAVLSDDGVAGLAEGERAEVLRGFGEVSRLVDAGIVETVATADVEFGHRFGCRGMNELLQRALLTDAPSASKIVKAADLVHRDMNIVSGERLPARWPALREALLDGAVEIAGLLAATNPIEYARTRIGVDERLWADEVLASHARGSSGWGDSAAGDDPADGGAYAAATGVDADADSAGPDADADADIDGDGAGADVGTDAAGPPATADDLRQLAAALAMILDPDGAEPTDRDAQQGRFLNLGRLHRGAHRLAGSVTPEVAAQLQVIFDAFNNPKVGGAPAPGVTFTEAGTGGDADAAGDEFNTDPRNVIDPRTPGQKRHDALAAVLGIAARHEDMPTLGGAAPTLVVHVDAKDLAAGTGWATVPGSGAPVPLSVAAHTACTGAIQRVLFDEGRIVGITTTDRVFTVHQRRAIIARDRECLIPGCHVPASWCEIHHVTEHARGGPTHTDNGVPLCWWHHRSLGNSGWEVRMNAGVPQIRGPAWWDPTQQWRTPRLSAPSAPARHTVLRT</sequence>
<dbReference type="Gene3D" id="1.10.30.50">
    <property type="match status" value="1"/>
</dbReference>
<evidence type="ECO:0000256" key="1">
    <source>
        <dbReference type="SAM" id="MobiDB-lite"/>
    </source>
</evidence>
<dbReference type="EMBL" id="JYJB01000009">
    <property type="protein sequence ID" value="KJL47346.1"/>
    <property type="molecule type" value="Genomic_DNA"/>
</dbReference>
<dbReference type="CDD" id="cd00085">
    <property type="entry name" value="HNHc"/>
    <property type="match status" value="1"/>
</dbReference>
<dbReference type="InterPro" id="IPR003615">
    <property type="entry name" value="HNH_nuc"/>
</dbReference>
<reference evidence="3 4" key="1">
    <citation type="submission" date="2015-02" db="EMBL/GenBank/DDBJ databases">
        <title>Draft genome sequences of ten Microbacterium spp. with emphasis on heavy metal contaminated environments.</title>
        <authorList>
            <person name="Corretto E."/>
        </authorList>
    </citation>
    <scope>NUCLEOTIDE SEQUENCE [LARGE SCALE GENOMIC DNA]</scope>
    <source>
        <strain evidence="3 4">SA35</strain>
    </source>
</reference>
<dbReference type="PATRIC" id="fig|273678.4.peg.2142"/>
<comment type="caution">
    <text evidence="3">The sequence shown here is derived from an EMBL/GenBank/DDBJ whole genome shotgun (WGS) entry which is preliminary data.</text>
</comment>
<proteinExistence type="predicted"/>
<dbReference type="AlphaFoldDB" id="A0A0M2HKY4"/>
<dbReference type="OrthoDB" id="5177627at2"/>
<feature type="region of interest" description="Disordered" evidence="1">
    <location>
        <begin position="308"/>
        <end position="331"/>
    </location>
</feature>
<name>A0A0M2HKY4_9MICO</name>
<protein>
    <recommendedName>
        <fullName evidence="2">HNH nuclease domain-containing protein</fullName>
    </recommendedName>
</protein>
<evidence type="ECO:0000259" key="2">
    <source>
        <dbReference type="SMART" id="SM00507"/>
    </source>
</evidence>
<feature type="compositionally biased region" description="Low complexity" evidence="1">
    <location>
        <begin position="208"/>
        <end position="221"/>
    </location>
</feature>
<evidence type="ECO:0000313" key="3">
    <source>
        <dbReference type="EMBL" id="KJL47346.1"/>
    </source>
</evidence>
<dbReference type="RefSeq" id="WP_045257750.1">
    <property type="nucleotide sequence ID" value="NZ_JYJB01000009.1"/>
</dbReference>
<gene>
    <name evidence="3" type="ORF">RS84_02137</name>
</gene>
<dbReference type="InterPro" id="IPR003870">
    <property type="entry name" value="DUF222"/>
</dbReference>
<feature type="region of interest" description="Disordered" evidence="1">
    <location>
        <begin position="158"/>
        <end position="221"/>
    </location>
</feature>
<accession>A0A0M2HKY4</accession>
<dbReference type="Proteomes" id="UP000033900">
    <property type="component" value="Unassembled WGS sequence"/>
</dbReference>
<evidence type="ECO:0000313" key="4">
    <source>
        <dbReference type="Proteomes" id="UP000033900"/>
    </source>
</evidence>
<keyword evidence="4" id="KW-1185">Reference proteome</keyword>
<dbReference type="STRING" id="273678.RS84_02137"/>